<dbReference type="EMBL" id="BGZK01001010">
    <property type="protein sequence ID" value="GBP68391.1"/>
    <property type="molecule type" value="Genomic_DNA"/>
</dbReference>
<organism evidence="1 2">
    <name type="scientific">Eumeta variegata</name>
    <name type="common">Bagworm moth</name>
    <name type="synonym">Eumeta japonica</name>
    <dbReference type="NCBI Taxonomy" id="151549"/>
    <lineage>
        <taxon>Eukaryota</taxon>
        <taxon>Metazoa</taxon>
        <taxon>Ecdysozoa</taxon>
        <taxon>Arthropoda</taxon>
        <taxon>Hexapoda</taxon>
        <taxon>Insecta</taxon>
        <taxon>Pterygota</taxon>
        <taxon>Neoptera</taxon>
        <taxon>Endopterygota</taxon>
        <taxon>Lepidoptera</taxon>
        <taxon>Glossata</taxon>
        <taxon>Ditrysia</taxon>
        <taxon>Tineoidea</taxon>
        <taxon>Psychidae</taxon>
        <taxon>Oiketicinae</taxon>
        <taxon>Eumeta</taxon>
    </lineage>
</organism>
<comment type="caution">
    <text evidence="1">The sequence shown here is derived from an EMBL/GenBank/DDBJ whole genome shotgun (WGS) entry which is preliminary data.</text>
</comment>
<reference evidence="1 2" key="1">
    <citation type="journal article" date="2019" name="Commun. Biol.">
        <title>The bagworm genome reveals a unique fibroin gene that provides high tensile strength.</title>
        <authorList>
            <person name="Kono N."/>
            <person name="Nakamura H."/>
            <person name="Ohtoshi R."/>
            <person name="Tomita M."/>
            <person name="Numata K."/>
            <person name="Arakawa K."/>
        </authorList>
    </citation>
    <scope>NUCLEOTIDE SEQUENCE [LARGE SCALE GENOMIC DNA]</scope>
</reference>
<gene>
    <name evidence="1" type="ORF">EVAR_38627_1</name>
</gene>
<sequence length="98" mass="10841">MALLLAHIILLEYRADLRREVASLATGDLRKAPYLMAAHALINTGTNCFVYICLRQRISCVGSETGLKSGLELLTSLGYLLNFLTSFGCFLQTVKIIF</sequence>
<proteinExistence type="predicted"/>
<dbReference type="AlphaFoldDB" id="A0A4C1XWR2"/>
<protein>
    <submittedName>
        <fullName evidence="1">Uncharacterized protein</fullName>
    </submittedName>
</protein>
<name>A0A4C1XWR2_EUMVA</name>
<keyword evidence="2" id="KW-1185">Reference proteome</keyword>
<dbReference type="Proteomes" id="UP000299102">
    <property type="component" value="Unassembled WGS sequence"/>
</dbReference>
<evidence type="ECO:0000313" key="1">
    <source>
        <dbReference type="EMBL" id="GBP68391.1"/>
    </source>
</evidence>
<evidence type="ECO:0000313" key="2">
    <source>
        <dbReference type="Proteomes" id="UP000299102"/>
    </source>
</evidence>
<accession>A0A4C1XWR2</accession>